<evidence type="ECO:0000259" key="2">
    <source>
        <dbReference type="Pfam" id="PF17131"/>
    </source>
</evidence>
<dbReference type="Pfam" id="PF17131">
    <property type="entry name" value="LolA_like"/>
    <property type="match status" value="1"/>
</dbReference>
<reference evidence="3 4" key="1">
    <citation type="submission" date="2015-12" db="EMBL/GenBank/DDBJ databases">
        <authorList>
            <person name="Shamseldin A."/>
            <person name="Moawad H."/>
            <person name="Abd El-Rahim W.M."/>
            <person name="Sadowsky M.J."/>
        </authorList>
    </citation>
    <scope>NUCLEOTIDE SEQUENCE [LARGE SCALE GENOMIC DNA]</scope>
    <source>
        <strain evidence="3 4">WF1</strain>
    </source>
</reference>
<comment type="caution">
    <text evidence="3">The sequence shown here is derived from an EMBL/GenBank/DDBJ whole genome shotgun (WGS) entry which is preliminary data.</text>
</comment>
<evidence type="ECO:0000313" key="3">
    <source>
        <dbReference type="EMBL" id="OQK15896.1"/>
    </source>
</evidence>
<dbReference type="InterPro" id="IPR033399">
    <property type="entry name" value="TP_0789-like"/>
</dbReference>
<dbReference type="PANTHER" id="PTHR37507">
    <property type="entry name" value="SPORULATION PROTEIN YDCC"/>
    <property type="match status" value="1"/>
</dbReference>
<dbReference type="InterPro" id="IPR052944">
    <property type="entry name" value="Sporulation_related"/>
</dbReference>
<dbReference type="Gene3D" id="2.50.20.10">
    <property type="entry name" value="Lipoprotein localisation LolA/LolB/LppX"/>
    <property type="match status" value="1"/>
</dbReference>
<proteinExistence type="predicted"/>
<dbReference type="Proteomes" id="UP000191980">
    <property type="component" value="Unassembled WGS sequence"/>
</dbReference>
<dbReference type="OrthoDB" id="9803781at2"/>
<protein>
    <recommendedName>
        <fullName evidence="2">Uncharacterized protein TP-0789 domain-containing protein</fullName>
    </recommendedName>
</protein>
<feature type="chain" id="PRO_5012754310" description="Uncharacterized protein TP-0789 domain-containing protein" evidence="1">
    <location>
        <begin position="20"/>
        <end position="261"/>
    </location>
</feature>
<organism evidence="3 4">
    <name type="scientific">Methyloprofundus sedimenti</name>
    <dbReference type="NCBI Taxonomy" id="1420851"/>
    <lineage>
        <taxon>Bacteria</taxon>
        <taxon>Pseudomonadati</taxon>
        <taxon>Pseudomonadota</taxon>
        <taxon>Gammaproteobacteria</taxon>
        <taxon>Methylococcales</taxon>
        <taxon>Methylococcaceae</taxon>
        <taxon>Methyloprofundus</taxon>
    </lineage>
</organism>
<sequence length="261" mass="30479">MKKIVISLLFCLLPAISFAEEVTSEQKGLEIMQEVDKRDLGWGDMATDMKMILKNKNGDEHVRNLKMTTLEMQDDGDKSLSIFDSPKDVKGTAFLSFTHALEADEQWLYLPALKRVKRISSSNKSGPFLGSEFAFEDLTSFELKKYKYNYLRDEVIDGIDCFVIETLPQYEHSGYARSLVWVDKERYIPIRIDYYDRKNALLKTQTFSDYQQYLGQYWRAGKSLMENHLTGKSTILLWENYTFRTGLTERNFDQSTLKRSR</sequence>
<accession>A0A1V8M338</accession>
<name>A0A1V8M338_9GAMM</name>
<dbReference type="AlphaFoldDB" id="A0A1V8M338"/>
<dbReference type="STRING" id="1420851.AU255_17065"/>
<evidence type="ECO:0000313" key="4">
    <source>
        <dbReference type="Proteomes" id="UP000191980"/>
    </source>
</evidence>
<evidence type="ECO:0000256" key="1">
    <source>
        <dbReference type="SAM" id="SignalP"/>
    </source>
</evidence>
<dbReference type="CDD" id="cd16329">
    <property type="entry name" value="LolA_like"/>
    <property type="match status" value="1"/>
</dbReference>
<gene>
    <name evidence="3" type="ORF">AU255_17065</name>
</gene>
<dbReference type="EMBL" id="LPUF01000003">
    <property type="protein sequence ID" value="OQK15896.1"/>
    <property type="molecule type" value="Genomic_DNA"/>
</dbReference>
<feature type="signal peptide" evidence="1">
    <location>
        <begin position="1"/>
        <end position="19"/>
    </location>
</feature>
<keyword evidence="1" id="KW-0732">Signal</keyword>
<keyword evidence="4" id="KW-1185">Reference proteome</keyword>
<dbReference type="PANTHER" id="PTHR37507:SF2">
    <property type="entry name" value="SPORULATION PROTEIN YDCC"/>
    <property type="match status" value="1"/>
</dbReference>
<feature type="domain" description="Uncharacterized protein TP-0789" evidence="2">
    <location>
        <begin position="76"/>
        <end position="259"/>
    </location>
</feature>
<dbReference type="RefSeq" id="WP_080524121.1">
    <property type="nucleotide sequence ID" value="NZ_LPUF01000003.1"/>
</dbReference>